<dbReference type="PROSITE" id="PS50863">
    <property type="entry name" value="B3"/>
    <property type="match status" value="1"/>
</dbReference>
<proteinExistence type="predicted"/>
<evidence type="ECO:0000313" key="7">
    <source>
        <dbReference type="EMBL" id="KAH6837818.1"/>
    </source>
</evidence>
<evidence type="ECO:0000256" key="4">
    <source>
        <dbReference type="ARBA" id="ARBA00023163"/>
    </source>
</evidence>
<dbReference type="SUPFAM" id="SSF101936">
    <property type="entry name" value="DNA-binding pseudobarrel domain"/>
    <property type="match status" value="1"/>
</dbReference>
<evidence type="ECO:0000256" key="2">
    <source>
        <dbReference type="ARBA" id="ARBA00023015"/>
    </source>
</evidence>
<dbReference type="GO" id="GO:0005634">
    <property type="term" value="C:nucleus"/>
    <property type="evidence" value="ECO:0007669"/>
    <property type="project" value="UniProtKB-SubCell"/>
</dbReference>
<dbReference type="PANTHER" id="PTHR31920">
    <property type="entry name" value="B3 DOMAIN-CONTAINING"/>
    <property type="match status" value="1"/>
</dbReference>
<dbReference type="SMART" id="SM01019">
    <property type="entry name" value="B3"/>
    <property type="match status" value="1"/>
</dbReference>
<evidence type="ECO:0000256" key="1">
    <source>
        <dbReference type="ARBA" id="ARBA00004123"/>
    </source>
</evidence>
<organism evidence="7 8">
    <name type="scientific">Perilla frutescens var. hirtella</name>
    <name type="common">Perilla citriodora</name>
    <name type="synonym">Perilla setoyensis</name>
    <dbReference type="NCBI Taxonomy" id="608512"/>
    <lineage>
        <taxon>Eukaryota</taxon>
        <taxon>Viridiplantae</taxon>
        <taxon>Streptophyta</taxon>
        <taxon>Embryophyta</taxon>
        <taxon>Tracheophyta</taxon>
        <taxon>Spermatophyta</taxon>
        <taxon>Magnoliopsida</taxon>
        <taxon>eudicotyledons</taxon>
        <taxon>Gunneridae</taxon>
        <taxon>Pentapetalae</taxon>
        <taxon>asterids</taxon>
        <taxon>lamiids</taxon>
        <taxon>Lamiales</taxon>
        <taxon>Lamiaceae</taxon>
        <taxon>Nepetoideae</taxon>
        <taxon>Elsholtzieae</taxon>
        <taxon>Perilla</taxon>
    </lineage>
</organism>
<dbReference type="Pfam" id="PF02362">
    <property type="entry name" value="B3"/>
    <property type="match status" value="1"/>
</dbReference>
<dbReference type="Gene3D" id="2.40.330.10">
    <property type="entry name" value="DNA-binding pseudobarrel domain"/>
    <property type="match status" value="1"/>
</dbReference>
<dbReference type="GO" id="GO:0003677">
    <property type="term" value="F:DNA binding"/>
    <property type="evidence" value="ECO:0007669"/>
    <property type="project" value="UniProtKB-KW"/>
</dbReference>
<dbReference type="EMBL" id="SDAM02000007">
    <property type="protein sequence ID" value="KAH6837818.1"/>
    <property type="molecule type" value="Genomic_DNA"/>
</dbReference>
<comment type="caution">
    <text evidence="7">The sequence shown here is derived from an EMBL/GenBank/DDBJ whole genome shotgun (WGS) entry which is preliminary data.</text>
</comment>
<dbReference type="CDD" id="cd10017">
    <property type="entry name" value="B3_DNA"/>
    <property type="match status" value="1"/>
</dbReference>
<evidence type="ECO:0000313" key="8">
    <source>
        <dbReference type="Proteomes" id="UP001190926"/>
    </source>
</evidence>
<keyword evidence="5" id="KW-0539">Nucleus</keyword>
<evidence type="ECO:0000256" key="5">
    <source>
        <dbReference type="ARBA" id="ARBA00023242"/>
    </source>
</evidence>
<keyword evidence="8" id="KW-1185">Reference proteome</keyword>
<evidence type="ECO:0000259" key="6">
    <source>
        <dbReference type="PROSITE" id="PS50863"/>
    </source>
</evidence>
<dbReference type="AlphaFoldDB" id="A0AAD4PF94"/>
<sequence>MNNFASFFRVVRLKENTSLRLPGDFASRYEDTLARDSITLETDHAPNRWVVQLVHHEGDIYFQEGWSTFVHDNGLAEGDLVTVKVYVGLNKWKVSIYDPCGWHKIPTRVANCLVYICFILS</sequence>
<dbReference type="InterPro" id="IPR050655">
    <property type="entry name" value="Plant_B3_domain"/>
</dbReference>
<dbReference type="InterPro" id="IPR015300">
    <property type="entry name" value="DNA-bd_pseudobarrel_sf"/>
</dbReference>
<accession>A0AAD4PF94</accession>
<keyword evidence="3" id="KW-0238">DNA-binding</keyword>
<protein>
    <recommendedName>
        <fullName evidence="6">TF-B3 domain-containing protein</fullName>
    </recommendedName>
</protein>
<comment type="subcellular location">
    <subcellularLocation>
        <location evidence="1">Nucleus</location>
    </subcellularLocation>
</comment>
<gene>
    <name evidence="7" type="ORF">C2S53_013978</name>
</gene>
<keyword evidence="4" id="KW-0804">Transcription</keyword>
<reference evidence="7 8" key="1">
    <citation type="journal article" date="2021" name="Nat. Commun.">
        <title>Incipient diploidization of the medicinal plant Perilla within 10,000 years.</title>
        <authorList>
            <person name="Zhang Y."/>
            <person name="Shen Q."/>
            <person name="Leng L."/>
            <person name="Zhang D."/>
            <person name="Chen S."/>
            <person name="Shi Y."/>
            <person name="Ning Z."/>
            <person name="Chen S."/>
        </authorList>
    </citation>
    <scope>NUCLEOTIDE SEQUENCE [LARGE SCALE GENOMIC DNA]</scope>
    <source>
        <strain evidence="8">cv. PC099</strain>
    </source>
</reference>
<dbReference type="Proteomes" id="UP001190926">
    <property type="component" value="Unassembled WGS sequence"/>
</dbReference>
<dbReference type="InterPro" id="IPR003340">
    <property type="entry name" value="B3_DNA-bd"/>
</dbReference>
<evidence type="ECO:0000256" key="3">
    <source>
        <dbReference type="ARBA" id="ARBA00023125"/>
    </source>
</evidence>
<name>A0AAD4PF94_PERFH</name>
<dbReference type="PANTHER" id="PTHR31920:SF132">
    <property type="entry name" value="TF-B3 DOMAIN-CONTAINING PROTEIN"/>
    <property type="match status" value="1"/>
</dbReference>
<keyword evidence="2" id="KW-0805">Transcription regulation</keyword>
<feature type="domain" description="TF-B3" evidence="6">
    <location>
        <begin position="4"/>
        <end position="100"/>
    </location>
</feature>